<keyword evidence="2" id="KW-1133">Transmembrane helix</keyword>
<evidence type="ECO:0000256" key="2">
    <source>
        <dbReference type="SAM" id="Phobius"/>
    </source>
</evidence>
<feature type="compositionally biased region" description="Polar residues" evidence="1">
    <location>
        <begin position="64"/>
        <end position="81"/>
    </location>
</feature>
<evidence type="ECO:0000313" key="3">
    <source>
        <dbReference type="EMBL" id="MPL74987.1"/>
    </source>
</evidence>
<feature type="compositionally biased region" description="Low complexity" evidence="1">
    <location>
        <begin position="209"/>
        <end position="233"/>
    </location>
</feature>
<keyword evidence="2" id="KW-0472">Membrane</keyword>
<feature type="region of interest" description="Disordered" evidence="1">
    <location>
        <begin position="209"/>
        <end position="241"/>
    </location>
</feature>
<organism evidence="3">
    <name type="scientific">bioreactor metagenome</name>
    <dbReference type="NCBI Taxonomy" id="1076179"/>
    <lineage>
        <taxon>unclassified sequences</taxon>
        <taxon>metagenomes</taxon>
        <taxon>ecological metagenomes</taxon>
    </lineage>
</organism>
<proteinExistence type="predicted"/>
<protein>
    <submittedName>
        <fullName evidence="3">Uncharacterized protein</fullName>
    </submittedName>
</protein>
<evidence type="ECO:0000256" key="1">
    <source>
        <dbReference type="SAM" id="MobiDB-lite"/>
    </source>
</evidence>
<keyword evidence="2" id="KW-0812">Transmembrane</keyword>
<feature type="transmembrane region" description="Helical" evidence="2">
    <location>
        <begin position="15"/>
        <end position="36"/>
    </location>
</feature>
<feature type="region of interest" description="Disordered" evidence="1">
    <location>
        <begin position="62"/>
        <end position="87"/>
    </location>
</feature>
<gene>
    <name evidence="3" type="ORF">SDC9_20806</name>
</gene>
<dbReference type="EMBL" id="VSSQ01000084">
    <property type="protein sequence ID" value="MPL74987.1"/>
    <property type="molecule type" value="Genomic_DNA"/>
</dbReference>
<dbReference type="AlphaFoldDB" id="A0A644U7Q9"/>
<sequence>MQRGRTPYGMKQEQISALGFGIVVILIIIYLVYHFFSKGSYYSLRPSLAATSSMSYPSSYQTSNLSPYSYPRQGSSNVYDPNNTYNSNNTYDYSTQNSLTTSDKNNVLTGYWILFDMNGVITQFNLSSNDYAFVQRLIQNDNKGVPKIRIFLVENGQTRHYIVSNELYTIIANMNYIVDSRSVNNPVNPSNYGIQNTIPNSYSNSYPYASSSSNSNLNSSSSNPNLNSSSSNSTYNQAIKP</sequence>
<name>A0A644U7Q9_9ZZZZ</name>
<accession>A0A644U7Q9</accession>
<comment type="caution">
    <text evidence="3">The sequence shown here is derived from an EMBL/GenBank/DDBJ whole genome shotgun (WGS) entry which is preliminary data.</text>
</comment>
<reference evidence="3" key="1">
    <citation type="submission" date="2019-08" db="EMBL/GenBank/DDBJ databases">
        <authorList>
            <person name="Kucharzyk K."/>
            <person name="Murdoch R.W."/>
            <person name="Higgins S."/>
            <person name="Loffler F."/>
        </authorList>
    </citation>
    <scope>NUCLEOTIDE SEQUENCE</scope>
</reference>